<name>A0ABP7ELR5_9STAP</name>
<dbReference type="Proteomes" id="UP001500920">
    <property type="component" value="Unassembled WGS sequence"/>
</dbReference>
<protein>
    <submittedName>
        <fullName evidence="1">Uncharacterized protein</fullName>
    </submittedName>
</protein>
<dbReference type="EMBL" id="BAABCK010000017">
    <property type="protein sequence ID" value="GAA3720940.1"/>
    <property type="molecule type" value="Genomic_DNA"/>
</dbReference>
<comment type="caution">
    <text evidence="1">The sequence shown here is derived from an EMBL/GenBank/DDBJ whole genome shotgun (WGS) entry which is preliminary data.</text>
</comment>
<evidence type="ECO:0000313" key="1">
    <source>
        <dbReference type="EMBL" id="GAA3720940.1"/>
    </source>
</evidence>
<reference evidence="2" key="1">
    <citation type="journal article" date="2019" name="Int. J. Syst. Evol. Microbiol.">
        <title>The Global Catalogue of Microorganisms (GCM) 10K type strain sequencing project: providing services to taxonomists for standard genome sequencing and annotation.</title>
        <authorList>
            <consortium name="The Broad Institute Genomics Platform"/>
            <consortium name="The Broad Institute Genome Sequencing Center for Infectious Disease"/>
            <person name="Wu L."/>
            <person name="Ma J."/>
        </authorList>
    </citation>
    <scope>NUCLEOTIDE SEQUENCE [LARGE SCALE GENOMIC DNA]</scope>
    <source>
        <strain evidence="2">JCM 16981</strain>
    </source>
</reference>
<organism evidence="1 2">
    <name type="scientific">Salinicoccus jeotgali</name>
    <dbReference type="NCBI Taxonomy" id="381634"/>
    <lineage>
        <taxon>Bacteria</taxon>
        <taxon>Bacillati</taxon>
        <taxon>Bacillota</taxon>
        <taxon>Bacilli</taxon>
        <taxon>Bacillales</taxon>
        <taxon>Staphylococcaceae</taxon>
        <taxon>Salinicoccus</taxon>
    </lineage>
</organism>
<keyword evidence="2" id="KW-1185">Reference proteome</keyword>
<accession>A0ABP7ELR5</accession>
<sequence>MHRKYLIDSKLNVIQNYLNGDLGGFGVGVFSYLHNLYKPFISNLHSSDRVGLVGNTTLILLEEFG</sequence>
<proteinExistence type="predicted"/>
<gene>
    <name evidence="1" type="ORF">GCM10022378_08810</name>
</gene>
<evidence type="ECO:0000313" key="2">
    <source>
        <dbReference type="Proteomes" id="UP001500920"/>
    </source>
</evidence>